<evidence type="ECO:0000313" key="6">
    <source>
        <dbReference type="Proteomes" id="UP000261560"/>
    </source>
</evidence>
<proteinExistence type="inferred from homology"/>
<comment type="subcellular location">
    <subcellularLocation>
        <location evidence="2">Lysosome</location>
    </subcellularLocation>
</comment>
<feature type="domain" description="GATOR1 complex protein NPRL3 C-terminal HTH" evidence="4">
    <location>
        <begin position="492"/>
        <end position="553"/>
    </location>
</feature>
<dbReference type="AlphaFoldDB" id="A0A3B3B4K2"/>
<evidence type="ECO:0000256" key="3">
    <source>
        <dbReference type="SAM" id="MobiDB-lite"/>
    </source>
</evidence>
<name>A0A3B3B4K2_ORYME</name>
<sequence>IGDKTSPISVILVSSGSRGNKLLFRYPFQRVAESPSSLTAKQRNPYALNTTVDTLEDQDGDSRFSDIILATILATKSDMCGKKFELKIDNVRFVGHPTLLQHSPIIQVSKTDPSPKRELPTMILFNVVFALRANADPSVISCMHNLSRRIAIALQHEEHRCQYLTREAKLMLSVQDEITTMTETDGSPKSPFRQILPKCKLARDLKVAYDSLCTTGVVRLHINNWLEVSFCLPHKIHRIGGNYFPPEALEQSLKAIRPYHALLLLESEKALLSQLPLDCSPAMVRLIKTCSAVKNLQQLAQDADLALLQIFQIAAHLVYWGKAIIIYPLCENNVYMLSPHANICIYSSLAEEFSQQFSGSNLPSMLAKFSLPVSLAEFRNPLEAPAQEAQLIQMVVWMLQHRLLIQLHTYVCLLVPPSEDEPGMKDEELPLAARVGSRSLSTPSALSFGSPTSSDDMTLTSPSMDNSSAELQPGGDSPLNKRMTETLLTSLSEYERQVILNIPAAQNPEDLRMFARLLHYFRGHHHLEEIMYNENMRRSQLKTLFDKFRSVLVVTNHEDPIISIFQSPME</sequence>
<dbReference type="GO" id="GO:0034198">
    <property type="term" value="P:cellular response to amino acid starvation"/>
    <property type="evidence" value="ECO:0007669"/>
    <property type="project" value="UniProtKB-UniRule"/>
</dbReference>
<dbReference type="InterPro" id="IPR005365">
    <property type="entry name" value="Npr3"/>
</dbReference>
<feature type="compositionally biased region" description="Polar residues" evidence="3">
    <location>
        <begin position="441"/>
        <end position="470"/>
    </location>
</feature>
<dbReference type="GO" id="GO:0010508">
    <property type="term" value="P:positive regulation of autophagy"/>
    <property type="evidence" value="ECO:0007669"/>
    <property type="project" value="TreeGrafter"/>
</dbReference>
<evidence type="ECO:0000259" key="4">
    <source>
        <dbReference type="Pfam" id="PF24064"/>
    </source>
</evidence>
<accession>A0A3B3B4K2</accession>
<organism evidence="5 6">
    <name type="scientific">Oryzias melastigma</name>
    <name type="common">Marine medaka</name>
    <dbReference type="NCBI Taxonomy" id="30732"/>
    <lineage>
        <taxon>Eukaryota</taxon>
        <taxon>Metazoa</taxon>
        <taxon>Chordata</taxon>
        <taxon>Craniata</taxon>
        <taxon>Vertebrata</taxon>
        <taxon>Euteleostomi</taxon>
        <taxon>Actinopterygii</taxon>
        <taxon>Neopterygii</taxon>
        <taxon>Teleostei</taxon>
        <taxon>Neoteleostei</taxon>
        <taxon>Acanthomorphata</taxon>
        <taxon>Ovalentaria</taxon>
        <taxon>Atherinomorphae</taxon>
        <taxon>Beloniformes</taxon>
        <taxon>Adrianichthyidae</taxon>
        <taxon>Oryziinae</taxon>
        <taxon>Oryzias</taxon>
    </lineage>
</organism>
<dbReference type="PANTHER" id="PTHR13153:SF5">
    <property type="entry name" value="GATOR COMPLEX PROTEIN NPRL3"/>
    <property type="match status" value="1"/>
</dbReference>
<dbReference type="InterPro" id="IPR008979">
    <property type="entry name" value="Galactose-bd-like_sf"/>
</dbReference>
<dbReference type="PANTHER" id="PTHR13153">
    <property type="entry name" value="CGTHBA PROTEIN -14 GENE PROTEIN"/>
    <property type="match status" value="1"/>
</dbReference>
<reference evidence="5" key="1">
    <citation type="submission" date="2025-08" db="UniProtKB">
        <authorList>
            <consortium name="Ensembl"/>
        </authorList>
    </citation>
    <scope>IDENTIFICATION</scope>
</reference>
<evidence type="ECO:0000256" key="1">
    <source>
        <dbReference type="ARBA" id="ARBA00010546"/>
    </source>
</evidence>
<protein>
    <recommendedName>
        <fullName evidence="2">GATOR complex protein NPRL3</fullName>
    </recommendedName>
    <alternativeName>
        <fullName evidence="2">Nitrogen permease regulator 3-like protein</fullName>
    </alternativeName>
</protein>
<evidence type="ECO:0000313" key="5">
    <source>
        <dbReference type="Ensembl" id="ENSOMEP00000000039.1"/>
    </source>
</evidence>
<comment type="function">
    <text evidence="2">As a component of the GATOR1 complex functions as an inhibitor of the amino acid-sensing branch of the TORC1 pathway.</text>
</comment>
<dbReference type="GO" id="GO:0038202">
    <property type="term" value="P:TORC1 signaling"/>
    <property type="evidence" value="ECO:0007669"/>
    <property type="project" value="TreeGrafter"/>
</dbReference>
<dbReference type="GO" id="GO:1904262">
    <property type="term" value="P:negative regulation of TORC1 signaling"/>
    <property type="evidence" value="ECO:0007669"/>
    <property type="project" value="TreeGrafter"/>
</dbReference>
<comment type="similarity">
    <text evidence="1 2">Belongs to the NPR3 family.</text>
</comment>
<keyword evidence="6" id="KW-1185">Reference proteome</keyword>
<dbReference type="Proteomes" id="UP000261560">
    <property type="component" value="Unplaced"/>
</dbReference>
<dbReference type="Pfam" id="PF24064">
    <property type="entry name" value="HTH_NPRL3"/>
    <property type="match status" value="1"/>
</dbReference>
<feature type="region of interest" description="Disordered" evidence="3">
    <location>
        <begin position="441"/>
        <end position="481"/>
    </location>
</feature>
<dbReference type="SUPFAM" id="SSF49785">
    <property type="entry name" value="Galactose-binding domain-like"/>
    <property type="match status" value="1"/>
</dbReference>
<dbReference type="GeneTree" id="ENSGT00390000015916"/>
<dbReference type="Ensembl" id="ENSOMET00000016505.1">
    <property type="protein sequence ID" value="ENSOMEP00000000039.1"/>
    <property type="gene ID" value="ENSOMEG00000023973.1"/>
</dbReference>
<dbReference type="InterPro" id="IPR056603">
    <property type="entry name" value="HTH_NPRL3"/>
</dbReference>
<keyword evidence="2" id="KW-0458">Lysosome</keyword>
<dbReference type="GO" id="GO:0005764">
    <property type="term" value="C:lysosome"/>
    <property type="evidence" value="ECO:0007669"/>
    <property type="project" value="UniProtKB-SubCell"/>
</dbReference>
<reference evidence="5" key="2">
    <citation type="submission" date="2025-09" db="UniProtKB">
        <authorList>
            <consortium name="Ensembl"/>
        </authorList>
    </citation>
    <scope>IDENTIFICATION</scope>
</reference>
<dbReference type="Pfam" id="PF03666">
    <property type="entry name" value="NPR3"/>
    <property type="match status" value="1"/>
</dbReference>
<evidence type="ECO:0000256" key="2">
    <source>
        <dbReference type="RuleBase" id="RU368069"/>
    </source>
</evidence>
<dbReference type="GO" id="GO:1990130">
    <property type="term" value="C:GATOR1 complex"/>
    <property type="evidence" value="ECO:0007669"/>
    <property type="project" value="UniProtKB-UniRule"/>
</dbReference>
<keyword evidence="2" id="KW-0732">Signal</keyword>